<dbReference type="InterPro" id="IPR010559">
    <property type="entry name" value="Sig_transdc_His_kin_internal"/>
</dbReference>
<proteinExistence type="predicted"/>
<comment type="caution">
    <text evidence="3">The sequence shown here is derived from an EMBL/GenBank/DDBJ whole genome shotgun (WGS) entry which is preliminary data.</text>
</comment>
<reference evidence="3 4" key="2">
    <citation type="submission" date="2021-08" db="EMBL/GenBank/DDBJ databases">
        <title>Massilia sp. R798.</title>
        <authorList>
            <person name="Baek J.H."/>
            <person name="Jung H.S."/>
            <person name="Kim K.R."/>
            <person name="Jeon C.O."/>
        </authorList>
    </citation>
    <scope>NUCLEOTIDE SEQUENCE [LARGE SCALE GENOMIC DNA]</scope>
    <source>
        <strain evidence="3 4">R798</strain>
    </source>
</reference>
<reference evidence="3 4" key="1">
    <citation type="submission" date="2021-01" db="EMBL/GenBank/DDBJ databases">
        <authorList>
            <person name="Ruan W."/>
            <person name="Khan S.A."/>
            <person name="Jeon C.O."/>
        </authorList>
    </citation>
    <scope>NUCLEOTIDE SEQUENCE [LARGE SCALE GENOMIC DNA]</scope>
    <source>
        <strain evidence="3 4">R798</strain>
    </source>
</reference>
<organism evidence="3 4">
    <name type="scientific">Massilia soli</name>
    <dbReference type="NCBI Taxonomy" id="2792854"/>
    <lineage>
        <taxon>Bacteria</taxon>
        <taxon>Pseudomonadati</taxon>
        <taxon>Pseudomonadota</taxon>
        <taxon>Betaproteobacteria</taxon>
        <taxon>Burkholderiales</taxon>
        <taxon>Oxalobacteraceae</taxon>
        <taxon>Telluria group</taxon>
        <taxon>Massilia</taxon>
    </lineage>
</organism>
<accession>A0ABS7SPF0</accession>
<dbReference type="Proteomes" id="UP000809349">
    <property type="component" value="Unassembled WGS sequence"/>
</dbReference>
<name>A0ABS7SPF0_9BURK</name>
<feature type="transmembrane region" description="Helical" evidence="1">
    <location>
        <begin position="40"/>
        <end position="59"/>
    </location>
</feature>
<feature type="domain" description="Signal transduction histidine kinase internal region" evidence="2">
    <location>
        <begin position="172"/>
        <end position="248"/>
    </location>
</feature>
<evidence type="ECO:0000256" key="1">
    <source>
        <dbReference type="SAM" id="Phobius"/>
    </source>
</evidence>
<dbReference type="PANTHER" id="PTHR34220">
    <property type="entry name" value="SENSOR HISTIDINE KINASE YPDA"/>
    <property type="match status" value="1"/>
</dbReference>
<dbReference type="InterPro" id="IPR036890">
    <property type="entry name" value="HATPase_C_sf"/>
</dbReference>
<dbReference type="PANTHER" id="PTHR34220:SF9">
    <property type="entry name" value="SIGNAL TRANSDUCTION HISTIDINE KINASE INTERNAL REGION DOMAIN-CONTAINING PROTEIN"/>
    <property type="match status" value="1"/>
</dbReference>
<feature type="transmembrane region" description="Helical" evidence="1">
    <location>
        <begin position="12"/>
        <end position="34"/>
    </location>
</feature>
<keyword evidence="1" id="KW-0812">Transmembrane</keyword>
<evidence type="ECO:0000313" key="3">
    <source>
        <dbReference type="EMBL" id="MBZ2207959.1"/>
    </source>
</evidence>
<dbReference type="EMBL" id="JAFBIL020000004">
    <property type="protein sequence ID" value="MBZ2207959.1"/>
    <property type="molecule type" value="Genomic_DNA"/>
</dbReference>
<keyword evidence="1" id="KW-0472">Membrane</keyword>
<keyword evidence="3" id="KW-0808">Transferase</keyword>
<dbReference type="Pfam" id="PF06580">
    <property type="entry name" value="His_kinase"/>
    <property type="match status" value="1"/>
</dbReference>
<dbReference type="SUPFAM" id="SSF55874">
    <property type="entry name" value="ATPase domain of HSP90 chaperone/DNA topoisomerase II/histidine kinase"/>
    <property type="match status" value="1"/>
</dbReference>
<feature type="transmembrane region" description="Helical" evidence="1">
    <location>
        <begin position="71"/>
        <end position="104"/>
    </location>
</feature>
<keyword evidence="3" id="KW-0418">Kinase</keyword>
<dbReference type="Gene3D" id="3.30.565.10">
    <property type="entry name" value="Histidine kinase-like ATPase, C-terminal domain"/>
    <property type="match status" value="1"/>
</dbReference>
<dbReference type="GO" id="GO:0016301">
    <property type="term" value="F:kinase activity"/>
    <property type="evidence" value="ECO:0007669"/>
    <property type="project" value="UniProtKB-KW"/>
</dbReference>
<keyword evidence="4" id="KW-1185">Reference proteome</keyword>
<protein>
    <submittedName>
        <fullName evidence="3">Histidine kinase</fullName>
    </submittedName>
</protein>
<evidence type="ECO:0000259" key="2">
    <source>
        <dbReference type="Pfam" id="PF06580"/>
    </source>
</evidence>
<sequence>MADHFFPRARTFWMYHCSALAVGLAVTVAMAAAWGSMSAYQIVSSIVWMPIYTIAVLAFRKCYRSMEVHRPAMVTVIAATVAYSAVAGVLIAFVLVALLLPLFWEQFAARYAEAGIAMTAGRVLLDRLLDHAPQSQLFVCVWSFIYISVATARKAAAAELFNLRLANNLKDAQLSNLSNQLNPHFLFNSLNNIRFMIHEDARSADAMITSLSEILRYSLESATRDKVRVSDEIAIVRKYLAIVGTQYDGRHAFHLHVPASLQSQLIPPMTLQMLAENAVKHGLDQLRDGGSLSVDISEQDERLLLDVRNDAPADGARQPGMGIGLRNIEQRLGLLYGTGATLAASAHPGGFHVRIALPKESA</sequence>
<evidence type="ECO:0000313" key="4">
    <source>
        <dbReference type="Proteomes" id="UP000809349"/>
    </source>
</evidence>
<dbReference type="RefSeq" id="WP_223468439.1">
    <property type="nucleotide sequence ID" value="NZ_JAFBIL020000004.1"/>
</dbReference>
<dbReference type="InterPro" id="IPR050640">
    <property type="entry name" value="Bact_2-comp_sensor_kinase"/>
</dbReference>
<gene>
    <name evidence="3" type="ORF">I4X03_011875</name>
</gene>
<keyword evidence="1" id="KW-1133">Transmembrane helix</keyword>